<dbReference type="AlphaFoldDB" id="A0A1I5I1F5"/>
<proteinExistence type="predicted"/>
<accession>A0A1I5I1F5</accession>
<evidence type="ECO:0000256" key="1">
    <source>
        <dbReference type="SAM" id="Phobius"/>
    </source>
</evidence>
<sequence>MSSPHDGGRLTASRGTRIPVTIWIAVCCWLALALCIFFAAGDAFADGVPEPQADVVSAQLGAAAVADPPTLAASGFIAVTVALAMLGLVLALLCRRGWSRVGLVGVGAFALITLAWDGRWQVLPAFGLLLLGSVALMHPATHRALLTEAE</sequence>
<dbReference type="EMBL" id="FOUY01000083">
    <property type="protein sequence ID" value="SFO54373.1"/>
    <property type="molecule type" value="Genomic_DNA"/>
</dbReference>
<feature type="transmembrane region" description="Helical" evidence="1">
    <location>
        <begin position="122"/>
        <end position="140"/>
    </location>
</feature>
<keyword evidence="3" id="KW-1185">Reference proteome</keyword>
<evidence type="ECO:0000313" key="2">
    <source>
        <dbReference type="EMBL" id="SFO54373.1"/>
    </source>
</evidence>
<feature type="transmembrane region" description="Helical" evidence="1">
    <location>
        <begin position="100"/>
        <end position="116"/>
    </location>
</feature>
<feature type="transmembrane region" description="Helical" evidence="1">
    <location>
        <begin position="20"/>
        <end position="40"/>
    </location>
</feature>
<feature type="transmembrane region" description="Helical" evidence="1">
    <location>
        <begin position="71"/>
        <end position="93"/>
    </location>
</feature>
<organism evidence="2 3">
    <name type="scientific">Pseudonocardia ammonioxydans</name>
    <dbReference type="NCBI Taxonomy" id="260086"/>
    <lineage>
        <taxon>Bacteria</taxon>
        <taxon>Bacillati</taxon>
        <taxon>Actinomycetota</taxon>
        <taxon>Actinomycetes</taxon>
        <taxon>Pseudonocardiales</taxon>
        <taxon>Pseudonocardiaceae</taxon>
        <taxon>Pseudonocardia</taxon>
    </lineage>
</organism>
<dbReference type="STRING" id="260086.SAMN05216207_10836"/>
<keyword evidence="1" id="KW-0812">Transmembrane</keyword>
<protein>
    <submittedName>
        <fullName evidence="2">Uncharacterized protein</fullName>
    </submittedName>
</protein>
<keyword evidence="1" id="KW-0472">Membrane</keyword>
<name>A0A1I5I1F5_PSUAM</name>
<dbReference type="RefSeq" id="WP_177238864.1">
    <property type="nucleotide sequence ID" value="NZ_FOUY01000083.1"/>
</dbReference>
<reference evidence="2 3" key="1">
    <citation type="submission" date="2016-10" db="EMBL/GenBank/DDBJ databases">
        <authorList>
            <person name="de Groot N.N."/>
        </authorList>
    </citation>
    <scope>NUCLEOTIDE SEQUENCE [LARGE SCALE GENOMIC DNA]</scope>
    <source>
        <strain evidence="2 3">CGMCC 4.1877</strain>
    </source>
</reference>
<dbReference type="Proteomes" id="UP000199614">
    <property type="component" value="Unassembled WGS sequence"/>
</dbReference>
<keyword evidence="1" id="KW-1133">Transmembrane helix</keyword>
<evidence type="ECO:0000313" key="3">
    <source>
        <dbReference type="Proteomes" id="UP000199614"/>
    </source>
</evidence>
<gene>
    <name evidence="2" type="ORF">SAMN05216207_10836</name>
</gene>